<reference evidence="1 2" key="1">
    <citation type="journal article" date="2007" name="Int. J. Syst. Evol. Microbiol.">
        <title>Marixanthomonas ophiurae gen. nov., sp. nov., a marine bacterium of the family Flavobacteriaceae isolated from a deep-sea brittle star.</title>
        <authorList>
            <person name="Romanenko L.A."/>
            <person name="Uchino M."/>
            <person name="Frolova G.M."/>
            <person name="Mikhailov V.V."/>
        </authorList>
    </citation>
    <scope>NUCLEOTIDE SEQUENCE [LARGE SCALE GENOMIC DNA]</scope>
    <source>
        <strain evidence="1 2">KMM 3046</strain>
    </source>
</reference>
<sequence>MEEIPLVNFHFSVDWGGTKIGFTEVTGLDMEYEVLEYRHGASPEFSTQKLPGLTKYNDIVLKRGVLSGDNELFEWFNGFRLSKERRDITISLLDESHEPTAVWKVQYAWPVSIKYSKLHSTKTEIFIERMELAHEGIVVINGNSDT</sequence>
<evidence type="ECO:0000313" key="2">
    <source>
        <dbReference type="Proteomes" id="UP000261082"/>
    </source>
</evidence>
<dbReference type="NCBIfam" id="TIGR02241">
    <property type="entry name" value="conserved hypothetical phage tail region protein"/>
    <property type="match status" value="1"/>
</dbReference>
<protein>
    <submittedName>
        <fullName evidence="1">Phage tail protein</fullName>
    </submittedName>
</protein>
<dbReference type="PANTHER" id="PTHR38009:SF1">
    <property type="entry name" value="CONSERVED HYPOTHETICAL PHAGE TAIL PROTEIN"/>
    <property type="match status" value="1"/>
</dbReference>
<accession>A0A3E1Q7S5</accession>
<comment type="caution">
    <text evidence="1">The sequence shown here is derived from an EMBL/GenBank/DDBJ whole genome shotgun (WGS) entry which is preliminary data.</text>
</comment>
<organism evidence="1 2">
    <name type="scientific">Marixanthomonas ophiurae</name>
    <dbReference type="NCBI Taxonomy" id="387659"/>
    <lineage>
        <taxon>Bacteria</taxon>
        <taxon>Pseudomonadati</taxon>
        <taxon>Bacteroidota</taxon>
        <taxon>Flavobacteriia</taxon>
        <taxon>Flavobacteriales</taxon>
        <taxon>Flavobacteriaceae</taxon>
        <taxon>Marixanthomonas</taxon>
    </lineage>
</organism>
<dbReference type="InterPro" id="IPR010667">
    <property type="entry name" value="Phage_T4_Gp19"/>
</dbReference>
<dbReference type="Proteomes" id="UP000261082">
    <property type="component" value="Unassembled WGS sequence"/>
</dbReference>
<dbReference type="InterPro" id="IPR011747">
    <property type="entry name" value="CHP02241"/>
</dbReference>
<dbReference type="OrthoDB" id="73314at2"/>
<gene>
    <name evidence="1" type="ORF">DZ858_13270</name>
</gene>
<dbReference type="EMBL" id="QVID01000002">
    <property type="protein sequence ID" value="RFN58197.1"/>
    <property type="molecule type" value="Genomic_DNA"/>
</dbReference>
<name>A0A3E1Q7S5_9FLAO</name>
<dbReference type="RefSeq" id="WP_117160145.1">
    <property type="nucleotide sequence ID" value="NZ_QVID01000002.1"/>
</dbReference>
<dbReference type="Pfam" id="PF06841">
    <property type="entry name" value="Phage_T4_gp19"/>
    <property type="match status" value="1"/>
</dbReference>
<dbReference type="GO" id="GO:0005198">
    <property type="term" value="F:structural molecule activity"/>
    <property type="evidence" value="ECO:0007669"/>
    <property type="project" value="InterPro"/>
</dbReference>
<evidence type="ECO:0000313" key="1">
    <source>
        <dbReference type="EMBL" id="RFN58197.1"/>
    </source>
</evidence>
<dbReference type="AlphaFoldDB" id="A0A3E1Q7S5"/>
<keyword evidence="2" id="KW-1185">Reference proteome</keyword>
<proteinExistence type="predicted"/>
<dbReference type="PANTHER" id="PTHR38009">
    <property type="entry name" value="CONSERVED HYPOTHETICAL PHAGE TAIL PROTEIN"/>
    <property type="match status" value="1"/>
</dbReference>